<proteinExistence type="predicted"/>
<evidence type="ECO:0000259" key="1">
    <source>
        <dbReference type="Pfam" id="PF00149"/>
    </source>
</evidence>
<dbReference type="RefSeq" id="WP_094885325.1">
    <property type="nucleotide sequence ID" value="NZ_NPMS01000003.1"/>
</dbReference>
<dbReference type="AlphaFoldDB" id="A0A265NCG1"/>
<sequence length="233" mass="26825">MRTFFISDIHGNFCAFKKLIDHVKFSPGNDKLIIGGDMINMGPRSAPMLQWARDHNKSYPDTVHILAGNHEEMMVWFINELSPIWMEFGGDETIGSFKKVYGSENGWDMAEDYASWLETLPLVYEDENGIYTHAGIDLDNDTENQSREIIWMNKKELMQLDEQNVHNWSKGKLIYRGHNPSYKVQLEKGFVNCDLGISVLENDAAALALIEVKRNRYFRCNMNGDISVHSIEK</sequence>
<dbReference type="GO" id="GO:0110154">
    <property type="term" value="P:RNA decapping"/>
    <property type="evidence" value="ECO:0007669"/>
    <property type="project" value="TreeGrafter"/>
</dbReference>
<keyword evidence="3" id="KW-1185">Reference proteome</keyword>
<dbReference type="Gene3D" id="3.60.21.10">
    <property type="match status" value="1"/>
</dbReference>
<dbReference type="InterPro" id="IPR050126">
    <property type="entry name" value="Ap4A_hydrolase"/>
</dbReference>
<dbReference type="PANTHER" id="PTHR42850">
    <property type="entry name" value="METALLOPHOSPHOESTERASE"/>
    <property type="match status" value="1"/>
</dbReference>
<dbReference type="Pfam" id="PF00149">
    <property type="entry name" value="Metallophos"/>
    <property type="match status" value="1"/>
</dbReference>
<dbReference type="Proteomes" id="UP000216498">
    <property type="component" value="Unassembled WGS sequence"/>
</dbReference>
<dbReference type="GO" id="GO:0005737">
    <property type="term" value="C:cytoplasm"/>
    <property type="evidence" value="ECO:0007669"/>
    <property type="project" value="TreeGrafter"/>
</dbReference>
<dbReference type="GO" id="GO:0016791">
    <property type="term" value="F:phosphatase activity"/>
    <property type="evidence" value="ECO:0007669"/>
    <property type="project" value="TreeGrafter"/>
</dbReference>
<gene>
    <name evidence="2" type="ORF">CIL03_08065</name>
</gene>
<comment type="caution">
    <text evidence="2">The sequence shown here is derived from an EMBL/GenBank/DDBJ whole genome shotgun (WGS) entry which is preliminary data.</text>
</comment>
<dbReference type="InterPro" id="IPR029052">
    <property type="entry name" value="Metallo-depent_PP-like"/>
</dbReference>
<dbReference type="EMBL" id="NPMS01000003">
    <property type="protein sequence ID" value="OZU88966.1"/>
    <property type="molecule type" value="Genomic_DNA"/>
</dbReference>
<dbReference type="SUPFAM" id="SSF56300">
    <property type="entry name" value="Metallo-dependent phosphatases"/>
    <property type="match status" value="1"/>
</dbReference>
<dbReference type="InterPro" id="IPR004843">
    <property type="entry name" value="Calcineurin-like_PHP"/>
</dbReference>
<protein>
    <recommendedName>
        <fullName evidence="1">Calcineurin-like phosphoesterase domain-containing protein</fullName>
    </recommendedName>
</protein>
<evidence type="ECO:0000313" key="3">
    <source>
        <dbReference type="Proteomes" id="UP000216498"/>
    </source>
</evidence>
<reference evidence="2 3" key="1">
    <citation type="submission" date="2017-08" db="EMBL/GenBank/DDBJ databases">
        <title>Virgibacillus indicus sp. nov. and Virgibacillus profoundi sp. nov, two moderately halophilic bacteria isolated from marine sediment by using the Microfluidic Streak Plate.</title>
        <authorList>
            <person name="Xu B."/>
            <person name="Hu B."/>
            <person name="Wang J."/>
            <person name="Zhu Y."/>
            <person name="Huang L."/>
            <person name="Du W."/>
            <person name="Huang Y."/>
        </authorList>
    </citation>
    <scope>NUCLEOTIDE SEQUENCE [LARGE SCALE GENOMIC DNA]</scope>
    <source>
        <strain evidence="2 3">IO3-P2-C2</strain>
    </source>
</reference>
<name>A0A265NCG1_9BACI</name>
<evidence type="ECO:0000313" key="2">
    <source>
        <dbReference type="EMBL" id="OZU88966.1"/>
    </source>
</evidence>
<dbReference type="PANTHER" id="PTHR42850:SF4">
    <property type="entry name" value="ZINC-DEPENDENT ENDOPOLYPHOSPHATASE"/>
    <property type="match status" value="1"/>
</dbReference>
<dbReference type="GO" id="GO:0008803">
    <property type="term" value="F:bis(5'-nucleosyl)-tetraphosphatase (symmetrical) activity"/>
    <property type="evidence" value="ECO:0007669"/>
    <property type="project" value="TreeGrafter"/>
</dbReference>
<organism evidence="2 3">
    <name type="scientific">Virgibacillus indicus</name>
    <dbReference type="NCBI Taxonomy" id="2024554"/>
    <lineage>
        <taxon>Bacteria</taxon>
        <taxon>Bacillati</taxon>
        <taxon>Bacillota</taxon>
        <taxon>Bacilli</taxon>
        <taxon>Bacillales</taxon>
        <taxon>Bacillaceae</taxon>
        <taxon>Virgibacillus</taxon>
    </lineage>
</organism>
<dbReference type="OrthoDB" id="384253at2"/>
<accession>A0A265NCG1</accession>
<feature type="domain" description="Calcineurin-like phosphoesterase" evidence="1">
    <location>
        <begin position="1"/>
        <end position="182"/>
    </location>
</feature>